<dbReference type="InterPro" id="IPR002656">
    <property type="entry name" value="Acyl_transf_3_dom"/>
</dbReference>
<dbReference type="GO" id="GO:0016413">
    <property type="term" value="F:O-acetyltransferase activity"/>
    <property type="evidence" value="ECO:0007669"/>
    <property type="project" value="TreeGrafter"/>
</dbReference>
<organism evidence="7 8">
    <name type="scientific">Alistipes communis</name>
    <dbReference type="NCBI Taxonomy" id="2585118"/>
    <lineage>
        <taxon>Bacteria</taxon>
        <taxon>Pseudomonadati</taxon>
        <taxon>Bacteroidota</taxon>
        <taxon>Bacteroidia</taxon>
        <taxon>Bacteroidales</taxon>
        <taxon>Rikenellaceae</taxon>
        <taxon>Alistipes</taxon>
    </lineage>
</organism>
<keyword evidence="5" id="KW-1133">Transmembrane helix</keyword>
<accession>A0A4Y1WUZ5</accession>
<dbReference type="GO" id="GO:0005886">
    <property type="term" value="C:plasma membrane"/>
    <property type="evidence" value="ECO:0007669"/>
    <property type="project" value="UniProtKB-SubCell"/>
</dbReference>
<comment type="subcellular location">
    <subcellularLocation>
        <location evidence="1">Cell membrane</location>
        <topology evidence="1">Multi-pass membrane protein</topology>
    </subcellularLocation>
</comment>
<keyword evidence="4" id="KW-0812">Transmembrane</keyword>
<dbReference type="Proteomes" id="UP000318946">
    <property type="component" value="Chromosome"/>
</dbReference>
<dbReference type="Pfam" id="PF01757">
    <property type="entry name" value="Acyl_transf_3"/>
    <property type="match status" value="1"/>
</dbReference>
<dbReference type="GO" id="GO:0009246">
    <property type="term" value="P:enterobacterial common antigen biosynthetic process"/>
    <property type="evidence" value="ECO:0007669"/>
    <property type="project" value="TreeGrafter"/>
</dbReference>
<evidence type="ECO:0000256" key="3">
    <source>
        <dbReference type="ARBA" id="ARBA00022475"/>
    </source>
</evidence>
<evidence type="ECO:0000313" key="8">
    <source>
        <dbReference type="Proteomes" id="UP000318946"/>
    </source>
</evidence>
<sequence length="380" mass="42691">MKDSFSRREHIGWVDLLRVLACFLVVFAHCCDPFVGQLDADRGAFLTGAFAGSLVRCSVPLFVMMTGVLLLPVGEGMGAFYRRRIGRIVPPLLFWSLALPLLFFAYLHTFGAATQSPTVDPASYTVRQLVVRLYTFVFNFNYDTTPLWYLYMLVGLYLVMPVLGAWLRQASQRDLQLFLAVWGAALLLPYVEVAAPLLGYAGNGGNMGLWGVCDWNAYGTFYYFSGFVGYLVLAYYLVRYPLRWSWRRTLGVMAPLFAVGYLITALGFVATQNRFPGNFAYLEIVWYFCGINVFMMTLPVFVVVQKLAVAARPWLSRLASLTFGIYLCHFAVIPVCYDLLDCAALPDWVRLAGMSVAAFAASALVVWAMSRWSVTRRVVM</sequence>
<evidence type="ECO:0000313" key="7">
    <source>
        <dbReference type="EMBL" id="BBL03938.1"/>
    </source>
</evidence>
<evidence type="ECO:0000256" key="1">
    <source>
        <dbReference type="ARBA" id="ARBA00004651"/>
    </source>
</evidence>
<keyword evidence="8" id="KW-1185">Reference proteome</keyword>
<comment type="similarity">
    <text evidence="2">Belongs to the acyltransferase 3 family.</text>
</comment>
<dbReference type="AlphaFoldDB" id="A0A4Y1WUZ5"/>
<dbReference type="GeneID" id="78341969"/>
<proteinExistence type="inferred from homology"/>
<evidence type="ECO:0000256" key="6">
    <source>
        <dbReference type="ARBA" id="ARBA00023136"/>
    </source>
</evidence>
<gene>
    <name evidence="7" type="ORF">A5CBH24_12510</name>
</gene>
<dbReference type="PANTHER" id="PTHR40074:SF2">
    <property type="entry name" value="O-ACETYLTRANSFERASE WECH"/>
    <property type="match status" value="1"/>
</dbReference>
<keyword evidence="6" id="KW-0472">Membrane</keyword>
<evidence type="ECO:0000256" key="4">
    <source>
        <dbReference type="ARBA" id="ARBA00022692"/>
    </source>
</evidence>
<evidence type="ECO:0000256" key="2">
    <source>
        <dbReference type="ARBA" id="ARBA00007400"/>
    </source>
</evidence>
<dbReference type="RefSeq" id="WP_141412547.1">
    <property type="nucleotide sequence ID" value="NZ_AP019735.1"/>
</dbReference>
<name>A0A4Y1WUZ5_9BACT</name>
<dbReference type="KEGG" id="acou:A5CBH24_12510"/>
<evidence type="ECO:0000256" key="5">
    <source>
        <dbReference type="ARBA" id="ARBA00022989"/>
    </source>
</evidence>
<protein>
    <submittedName>
        <fullName evidence="7">Membrane protein</fullName>
    </submittedName>
</protein>
<reference evidence="8" key="1">
    <citation type="submission" date="2019-06" db="EMBL/GenBank/DDBJ databases">
        <title>Alistipes onderdonkii subsp. vulgaris subsp. nov., Alistipes dispar sp. nov. and Alistipes communis sp. nov., isolated from human faeces, and creation of Alistipes onderdonkii subsp. onderdonkii subsp. nov.</title>
        <authorList>
            <person name="Sakamoto M."/>
            <person name="Ikeyama N."/>
            <person name="Ogata Y."/>
            <person name="Suda W."/>
            <person name="Iino T."/>
            <person name="Hattori M."/>
            <person name="Ohkuma M."/>
        </authorList>
    </citation>
    <scope>NUCLEOTIDE SEQUENCE [LARGE SCALE GENOMIC DNA]</scope>
    <source>
        <strain evidence="8">5CBH24</strain>
    </source>
</reference>
<dbReference type="OrthoDB" id="9810469at2"/>
<dbReference type="PANTHER" id="PTHR40074">
    <property type="entry name" value="O-ACETYLTRANSFERASE WECH"/>
    <property type="match status" value="1"/>
</dbReference>
<dbReference type="EMBL" id="AP019735">
    <property type="protein sequence ID" value="BBL03938.1"/>
    <property type="molecule type" value="Genomic_DNA"/>
</dbReference>
<keyword evidence="3" id="KW-1003">Cell membrane</keyword>